<feature type="transmembrane region" description="Helical" evidence="1">
    <location>
        <begin position="28"/>
        <end position="45"/>
    </location>
</feature>
<accession>A0A5C8HSE2</accession>
<keyword evidence="1" id="KW-0812">Transmembrane</keyword>
<dbReference type="EMBL" id="VRSW01000001">
    <property type="protein sequence ID" value="TXK06407.1"/>
    <property type="molecule type" value="Genomic_DNA"/>
</dbReference>
<reference evidence="2 3" key="1">
    <citation type="submission" date="2019-08" db="EMBL/GenBank/DDBJ databases">
        <authorList>
            <person name="Dong K."/>
        </authorList>
    </citation>
    <scope>NUCLEOTIDE SEQUENCE [LARGE SCALE GENOMIC DNA]</scope>
    <source>
        <strain evidence="2 3">M4-8</strain>
    </source>
</reference>
<keyword evidence="1" id="KW-0472">Membrane</keyword>
<keyword evidence="3" id="KW-1185">Reference proteome</keyword>
<keyword evidence="1" id="KW-1133">Transmembrane helix</keyword>
<feature type="transmembrane region" description="Helical" evidence="1">
    <location>
        <begin position="5"/>
        <end position="22"/>
    </location>
</feature>
<evidence type="ECO:0000313" key="2">
    <source>
        <dbReference type="EMBL" id="TXK06407.1"/>
    </source>
</evidence>
<gene>
    <name evidence="2" type="ORF">FVP60_05475</name>
</gene>
<organism evidence="2 3">
    <name type="scientific">Microbacterium mitrae</name>
    <dbReference type="NCBI Taxonomy" id="664640"/>
    <lineage>
        <taxon>Bacteria</taxon>
        <taxon>Bacillati</taxon>
        <taxon>Actinomycetota</taxon>
        <taxon>Actinomycetes</taxon>
        <taxon>Micrococcales</taxon>
        <taxon>Microbacteriaceae</taxon>
        <taxon>Microbacterium</taxon>
    </lineage>
</organism>
<dbReference type="Proteomes" id="UP000321196">
    <property type="component" value="Unassembled WGS sequence"/>
</dbReference>
<evidence type="ECO:0000256" key="1">
    <source>
        <dbReference type="SAM" id="Phobius"/>
    </source>
</evidence>
<comment type="caution">
    <text evidence="2">The sequence shown here is derived from an EMBL/GenBank/DDBJ whole genome shotgun (WGS) entry which is preliminary data.</text>
</comment>
<dbReference type="RefSeq" id="WP_147825211.1">
    <property type="nucleotide sequence ID" value="NZ_BAAARG010000001.1"/>
</dbReference>
<sequence>MSARTVNVLIAAAIVSGGILFGAVIQNLLLGLVLGGLLATGYGFARASWRRRDAGIFDEDDTGAQL</sequence>
<name>A0A5C8HSE2_9MICO</name>
<protein>
    <submittedName>
        <fullName evidence="2">Uncharacterized protein</fullName>
    </submittedName>
</protein>
<dbReference type="AlphaFoldDB" id="A0A5C8HSE2"/>
<proteinExistence type="predicted"/>
<evidence type="ECO:0000313" key="3">
    <source>
        <dbReference type="Proteomes" id="UP000321196"/>
    </source>
</evidence>